<reference evidence="7 8" key="1">
    <citation type="submission" date="2019-07" db="EMBL/GenBank/DDBJ databases">
        <title>Ln-dependent methylotrophs.</title>
        <authorList>
            <person name="Tani A."/>
        </authorList>
    </citation>
    <scope>NUCLEOTIDE SEQUENCE [LARGE SCALE GENOMIC DNA]</scope>
    <source>
        <strain evidence="7 8">SM12</strain>
    </source>
</reference>
<dbReference type="GO" id="GO:0033228">
    <property type="term" value="P:cysteine export across plasma membrane"/>
    <property type="evidence" value="ECO:0007669"/>
    <property type="project" value="TreeGrafter"/>
</dbReference>
<comment type="subcellular location">
    <subcellularLocation>
        <location evidence="1">Cell membrane</location>
        <topology evidence="1">Multi-pass membrane protein</topology>
    </subcellularLocation>
</comment>
<keyword evidence="2" id="KW-1003">Cell membrane</keyword>
<feature type="transmembrane region" description="Helical" evidence="6">
    <location>
        <begin position="42"/>
        <end position="60"/>
    </location>
</feature>
<gene>
    <name evidence="7" type="ORF">FNA46_17775</name>
</gene>
<dbReference type="AlphaFoldDB" id="A0A549T3M9"/>
<feature type="transmembrane region" description="Helical" evidence="6">
    <location>
        <begin position="166"/>
        <end position="187"/>
    </location>
</feature>
<protein>
    <submittedName>
        <fullName evidence="7">Threonine transporter RhtB</fullName>
    </submittedName>
</protein>
<feature type="transmembrane region" description="Helical" evidence="6">
    <location>
        <begin position="132"/>
        <end position="154"/>
    </location>
</feature>
<evidence type="ECO:0000256" key="5">
    <source>
        <dbReference type="ARBA" id="ARBA00023136"/>
    </source>
</evidence>
<dbReference type="EMBL" id="VJMG01000053">
    <property type="protein sequence ID" value="TRL36499.1"/>
    <property type="molecule type" value="Genomic_DNA"/>
</dbReference>
<evidence type="ECO:0000256" key="2">
    <source>
        <dbReference type="ARBA" id="ARBA00022475"/>
    </source>
</evidence>
<evidence type="ECO:0000313" key="7">
    <source>
        <dbReference type="EMBL" id="TRL36499.1"/>
    </source>
</evidence>
<dbReference type="RefSeq" id="WP_143126549.1">
    <property type="nucleotide sequence ID" value="NZ_VJMG01000053.1"/>
</dbReference>
<keyword evidence="4 6" id="KW-1133">Transmembrane helix</keyword>
<accession>A0A549T3M9</accession>
<sequence>MLSFCLSILLLLATPGPTNTLMALAGYQHGWKRAAPLISAELAGYLLIIIPVATLAAPLFEQRPVLALWAKLAAGVWVFFLAIKLWTIQPQAAGARRIDWRSVFVTTCLNPKALIIGLVIMPRGALAALLPWLLMFALLVLSAASAWILGGSLLRREGGSARTHTLIHRIAAIGLLLFATLLAGAGLRAVA</sequence>
<keyword evidence="5 6" id="KW-0472">Membrane</keyword>
<feature type="transmembrane region" description="Helical" evidence="6">
    <location>
        <begin position="100"/>
        <end position="120"/>
    </location>
</feature>
<evidence type="ECO:0000256" key="6">
    <source>
        <dbReference type="SAM" id="Phobius"/>
    </source>
</evidence>
<keyword evidence="3 6" id="KW-0812">Transmembrane</keyword>
<evidence type="ECO:0000256" key="4">
    <source>
        <dbReference type="ARBA" id="ARBA00022989"/>
    </source>
</evidence>
<dbReference type="GO" id="GO:0015171">
    <property type="term" value="F:amino acid transmembrane transporter activity"/>
    <property type="evidence" value="ECO:0007669"/>
    <property type="project" value="TreeGrafter"/>
</dbReference>
<comment type="caution">
    <text evidence="7">The sequence shown here is derived from an EMBL/GenBank/DDBJ whole genome shotgun (WGS) entry which is preliminary data.</text>
</comment>
<keyword evidence="8" id="KW-1185">Reference proteome</keyword>
<dbReference type="Proteomes" id="UP000316801">
    <property type="component" value="Unassembled WGS sequence"/>
</dbReference>
<evidence type="ECO:0000313" key="8">
    <source>
        <dbReference type="Proteomes" id="UP000316801"/>
    </source>
</evidence>
<proteinExistence type="predicted"/>
<feature type="transmembrane region" description="Helical" evidence="6">
    <location>
        <begin position="67"/>
        <end position="88"/>
    </location>
</feature>
<dbReference type="InterPro" id="IPR001123">
    <property type="entry name" value="LeuE-type"/>
</dbReference>
<organism evidence="7 8">
    <name type="scientific">Rhizobium straminoryzae</name>
    <dbReference type="NCBI Taxonomy" id="1387186"/>
    <lineage>
        <taxon>Bacteria</taxon>
        <taxon>Pseudomonadati</taxon>
        <taxon>Pseudomonadota</taxon>
        <taxon>Alphaproteobacteria</taxon>
        <taxon>Hyphomicrobiales</taxon>
        <taxon>Rhizobiaceae</taxon>
        <taxon>Rhizobium/Agrobacterium group</taxon>
        <taxon>Rhizobium</taxon>
    </lineage>
</organism>
<dbReference type="PANTHER" id="PTHR30086">
    <property type="entry name" value="ARGININE EXPORTER PROTEIN ARGO"/>
    <property type="match status" value="1"/>
</dbReference>
<evidence type="ECO:0000256" key="1">
    <source>
        <dbReference type="ARBA" id="ARBA00004651"/>
    </source>
</evidence>
<dbReference type="PANTHER" id="PTHR30086:SF20">
    <property type="entry name" value="ARGININE EXPORTER PROTEIN ARGO-RELATED"/>
    <property type="match status" value="1"/>
</dbReference>
<dbReference type="GO" id="GO:0005886">
    <property type="term" value="C:plasma membrane"/>
    <property type="evidence" value="ECO:0007669"/>
    <property type="project" value="UniProtKB-SubCell"/>
</dbReference>
<evidence type="ECO:0000256" key="3">
    <source>
        <dbReference type="ARBA" id="ARBA00022692"/>
    </source>
</evidence>
<name>A0A549T3M9_9HYPH</name>